<keyword evidence="2" id="KW-1185">Reference proteome</keyword>
<sequence>MKIHGASRPSSLADPDGTNITIRNDALRAVFHPVAGGRLGSLRHARHGDLIVPFIADTFDPSTWPKSGAFPLFPFHNMLRHSTFEHEGRPVRLRPNMPGGKDVMHGPAHRRAWSVSYHGEEQIALTLDYHADGDWPFDFRATQRFELHQDQLTVKLYLTNTGREHMPGGLGWHPYFRASKDGVIGLDATRRWTPFGPAGMTHDSPVAPLIRLALGSTWHYSGWTQATAVVGDGARITLSGQGALTCFAALHKEAYLCLEPVSHVAGALAGPQTPTDTGLRHLAPSESMCGTIILSVA</sequence>
<evidence type="ECO:0000313" key="1">
    <source>
        <dbReference type="EMBL" id="MDD7973300.1"/>
    </source>
</evidence>
<organism evidence="1 2">
    <name type="scientific">Roseinatronobacter alkalisoli</name>
    <dbReference type="NCBI Taxonomy" id="3028235"/>
    <lineage>
        <taxon>Bacteria</taxon>
        <taxon>Pseudomonadati</taxon>
        <taxon>Pseudomonadota</taxon>
        <taxon>Alphaproteobacteria</taxon>
        <taxon>Rhodobacterales</taxon>
        <taxon>Paracoccaceae</taxon>
        <taxon>Roseinatronobacter</taxon>
    </lineage>
</organism>
<proteinExistence type="predicted"/>
<evidence type="ECO:0008006" key="3">
    <source>
        <dbReference type="Google" id="ProtNLM"/>
    </source>
</evidence>
<dbReference type="RefSeq" id="WP_274353971.1">
    <property type="nucleotide sequence ID" value="NZ_JAQZSM010000029.1"/>
</dbReference>
<dbReference type="SUPFAM" id="SSF74650">
    <property type="entry name" value="Galactose mutarotase-like"/>
    <property type="match status" value="1"/>
</dbReference>
<comment type="caution">
    <text evidence="1">The sequence shown here is derived from an EMBL/GenBank/DDBJ whole genome shotgun (WGS) entry which is preliminary data.</text>
</comment>
<reference evidence="1" key="1">
    <citation type="submission" date="2023-02" db="EMBL/GenBank/DDBJ databases">
        <title>Description of Roseinatronobacter alkalisoli sp. nov., an alkaliphilic bacerium isolated from soda soil.</title>
        <authorList>
            <person name="Wei W."/>
        </authorList>
    </citation>
    <scope>NUCLEOTIDE SEQUENCE</scope>
    <source>
        <strain evidence="1">HJB301</strain>
    </source>
</reference>
<accession>A0ABT5TDW2</accession>
<name>A0ABT5TDW2_9RHOB</name>
<protein>
    <recommendedName>
        <fullName evidence="3">Aldose 1-epimerase</fullName>
    </recommendedName>
</protein>
<dbReference type="Pfam" id="PF01263">
    <property type="entry name" value="Aldose_epim"/>
    <property type="match status" value="1"/>
</dbReference>
<dbReference type="InterPro" id="IPR014718">
    <property type="entry name" value="GH-type_carb-bd"/>
</dbReference>
<dbReference type="InterPro" id="IPR011013">
    <property type="entry name" value="Gal_mutarotase_sf_dom"/>
</dbReference>
<dbReference type="Proteomes" id="UP001431784">
    <property type="component" value="Unassembled WGS sequence"/>
</dbReference>
<evidence type="ECO:0000313" key="2">
    <source>
        <dbReference type="Proteomes" id="UP001431784"/>
    </source>
</evidence>
<dbReference type="Gene3D" id="2.70.98.10">
    <property type="match status" value="1"/>
</dbReference>
<dbReference type="InterPro" id="IPR008183">
    <property type="entry name" value="Aldose_1/G6P_1-epimerase"/>
</dbReference>
<gene>
    <name evidence="1" type="ORF">PUT78_19690</name>
</gene>
<dbReference type="EMBL" id="JAQZSM010000029">
    <property type="protein sequence ID" value="MDD7973300.1"/>
    <property type="molecule type" value="Genomic_DNA"/>
</dbReference>